<reference evidence="1" key="2">
    <citation type="journal article" date="2021" name="Microbiome">
        <title>Successional dynamics and alternative stable states in a saline activated sludge microbial community over 9 years.</title>
        <authorList>
            <person name="Wang Y."/>
            <person name="Ye J."/>
            <person name="Ju F."/>
            <person name="Liu L."/>
            <person name="Boyd J.A."/>
            <person name="Deng Y."/>
            <person name="Parks D.H."/>
            <person name="Jiang X."/>
            <person name="Yin X."/>
            <person name="Woodcroft B.J."/>
            <person name="Tyson G.W."/>
            <person name="Hugenholtz P."/>
            <person name="Polz M.F."/>
            <person name="Zhang T."/>
        </authorList>
    </citation>
    <scope>NUCLEOTIDE SEQUENCE</scope>
    <source>
        <strain evidence="1">HKST-UBA02</strain>
    </source>
</reference>
<evidence type="ECO:0000313" key="1">
    <source>
        <dbReference type="EMBL" id="MCA9397840.1"/>
    </source>
</evidence>
<reference evidence="1" key="1">
    <citation type="submission" date="2020-04" db="EMBL/GenBank/DDBJ databases">
        <authorList>
            <person name="Zhang T."/>
        </authorList>
    </citation>
    <scope>NUCLEOTIDE SEQUENCE</scope>
    <source>
        <strain evidence="1">HKST-UBA02</strain>
    </source>
</reference>
<sequence>MFNFFKKESNTSKESTSKVFVLGLDGCRLEFINRPELPNFQKIIQGGAAGTLFSRPALTPAAWTSMVTGKNPGKHGIFDFRVGNDLLFSTNKKAKELWDYVPSVVINVPMTFPVKPIDGVMVSGMM</sequence>
<dbReference type="Proteomes" id="UP000699691">
    <property type="component" value="Unassembled WGS sequence"/>
</dbReference>
<feature type="non-terminal residue" evidence="1">
    <location>
        <position position="126"/>
    </location>
</feature>
<dbReference type="Gene3D" id="3.40.720.10">
    <property type="entry name" value="Alkaline Phosphatase, subunit A"/>
    <property type="match status" value="1"/>
</dbReference>
<evidence type="ECO:0000313" key="2">
    <source>
        <dbReference type="Proteomes" id="UP000699691"/>
    </source>
</evidence>
<dbReference type="InterPro" id="IPR002591">
    <property type="entry name" value="Phosphodiest/P_Trfase"/>
</dbReference>
<comment type="caution">
    <text evidence="1">The sequence shown here is derived from an EMBL/GenBank/DDBJ whole genome shotgun (WGS) entry which is preliminary data.</text>
</comment>
<dbReference type="AlphaFoldDB" id="A0A955RXH4"/>
<organism evidence="1 2">
    <name type="scientific">candidate division WWE3 bacterium</name>
    <dbReference type="NCBI Taxonomy" id="2053526"/>
    <lineage>
        <taxon>Bacteria</taxon>
        <taxon>Katanobacteria</taxon>
    </lineage>
</organism>
<gene>
    <name evidence="1" type="ORF">KC573_03345</name>
</gene>
<dbReference type="Pfam" id="PF01663">
    <property type="entry name" value="Phosphodiest"/>
    <property type="match status" value="1"/>
</dbReference>
<name>A0A955RXH4_UNCKA</name>
<dbReference type="EMBL" id="JAGQKY010000163">
    <property type="protein sequence ID" value="MCA9397840.1"/>
    <property type="molecule type" value="Genomic_DNA"/>
</dbReference>
<dbReference type="SUPFAM" id="SSF53649">
    <property type="entry name" value="Alkaline phosphatase-like"/>
    <property type="match status" value="1"/>
</dbReference>
<proteinExistence type="predicted"/>
<dbReference type="InterPro" id="IPR017850">
    <property type="entry name" value="Alkaline_phosphatase_core_sf"/>
</dbReference>
<protein>
    <submittedName>
        <fullName evidence="1">Alkaline phosphatase family protein</fullName>
    </submittedName>
</protein>
<accession>A0A955RXH4</accession>